<dbReference type="InterPro" id="IPR013087">
    <property type="entry name" value="Znf_C2H2_type"/>
</dbReference>
<evidence type="ECO:0000313" key="12">
    <source>
        <dbReference type="Proteomes" id="UP000033710"/>
    </source>
</evidence>
<dbReference type="GO" id="GO:0000981">
    <property type="term" value="F:DNA-binding transcription factor activity, RNA polymerase II-specific"/>
    <property type="evidence" value="ECO:0007669"/>
    <property type="project" value="InterPro"/>
</dbReference>
<dbReference type="PANTHER" id="PTHR40626">
    <property type="entry name" value="MIP31509P"/>
    <property type="match status" value="1"/>
</dbReference>
<feature type="domain" description="Zn(2)-C6 fungal-type" evidence="9">
    <location>
        <begin position="95"/>
        <end position="124"/>
    </location>
</feature>
<name>A0A0F2MFG8_SPOSC</name>
<feature type="region of interest" description="Disordered" evidence="8">
    <location>
        <begin position="742"/>
        <end position="781"/>
    </location>
</feature>
<dbReference type="SUPFAM" id="SSF57701">
    <property type="entry name" value="Zn2/Cys6 DNA-binding domain"/>
    <property type="match status" value="1"/>
</dbReference>
<dbReference type="RefSeq" id="XP_016590256.1">
    <property type="nucleotide sequence ID" value="XM_016728367.1"/>
</dbReference>
<evidence type="ECO:0000256" key="1">
    <source>
        <dbReference type="ARBA" id="ARBA00004123"/>
    </source>
</evidence>
<protein>
    <submittedName>
        <fullName evidence="11">Zinc finger, C2H2 type domain containing protein</fullName>
    </submittedName>
</protein>
<dbReference type="Gene3D" id="4.10.240.10">
    <property type="entry name" value="Zn(2)-C6 fungal-type DNA-binding domain"/>
    <property type="match status" value="1"/>
</dbReference>
<dbReference type="PROSITE" id="PS00028">
    <property type="entry name" value="ZINC_FINGER_C2H2_1"/>
    <property type="match status" value="1"/>
</dbReference>
<dbReference type="GO" id="GO:0000978">
    <property type="term" value="F:RNA polymerase II cis-regulatory region sequence-specific DNA binding"/>
    <property type="evidence" value="ECO:0007669"/>
    <property type="project" value="InterPro"/>
</dbReference>
<dbReference type="GeneID" id="27663644"/>
<evidence type="ECO:0000259" key="10">
    <source>
        <dbReference type="PROSITE" id="PS50157"/>
    </source>
</evidence>
<evidence type="ECO:0000256" key="5">
    <source>
        <dbReference type="ARBA" id="ARBA00022833"/>
    </source>
</evidence>
<dbReference type="Pfam" id="PF00172">
    <property type="entry name" value="Zn_clus"/>
    <property type="match status" value="1"/>
</dbReference>
<feature type="region of interest" description="Disordered" evidence="8">
    <location>
        <begin position="809"/>
        <end position="836"/>
    </location>
</feature>
<dbReference type="GO" id="GO:0000785">
    <property type="term" value="C:chromatin"/>
    <property type="evidence" value="ECO:0007669"/>
    <property type="project" value="TreeGrafter"/>
</dbReference>
<dbReference type="AlphaFoldDB" id="A0A0F2MFG8"/>
<keyword evidence="5" id="KW-0862">Zinc</keyword>
<evidence type="ECO:0000313" key="11">
    <source>
        <dbReference type="EMBL" id="KJR87580.1"/>
    </source>
</evidence>
<dbReference type="Pfam" id="PF04082">
    <property type="entry name" value="Fungal_trans"/>
    <property type="match status" value="1"/>
</dbReference>
<dbReference type="Pfam" id="PF00096">
    <property type="entry name" value="zf-C2H2"/>
    <property type="match status" value="1"/>
</dbReference>
<accession>A0A0F2MFG8</accession>
<feature type="domain" description="C2H2-type" evidence="10">
    <location>
        <begin position="31"/>
        <end position="58"/>
    </location>
</feature>
<dbReference type="InterPro" id="IPR051059">
    <property type="entry name" value="VerF-like"/>
</dbReference>
<dbReference type="SMART" id="SM00355">
    <property type="entry name" value="ZnF_C2H2"/>
    <property type="match status" value="2"/>
</dbReference>
<dbReference type="InterPro" id="IPR036864">
    <property type="entry name" value="Zn2-C6_fun-type_DNA-bd_sf"/>
</dbReference>
<evidence type="ECO:0000256" key="2">
    <source>
        <dbReference type="ARBA" id="ARBA00022723"/>
    </source>
</evidence>
<dbReference type="PANTHER" id="PTHR40626:SF3">
    <property type="entry name" value="TRANSCRIPTION FACTOR WITH C2H2 AND ZN(2)-CYS(6) DNA BINDING DOMAIN (EUROFUNG)-RELATED"/>
    <property type="match status" value="1"/>
</dbReference>
<dbReference type="EMBL" id="AXCR01000005">
    <property type="protein sequence ID" value="KJR87580.1"/>
    <property type="molecule type" value="Genomic_DNA"/>
</dbReference>
<comment type="caution">
    <text evidence="11">The sequence shown here is derived from an EMBL/GenBank/DDBJ whole genome shotgun (WGS) entry which is preliminary data.</text>
</comment>
<evidence type="ECO:0000259" key="9">
    <source>
        <dbReference type="PROSITE" id="PS50048"/>
    </source>
</evidence>
<dbReference type="GO" id="GO:0005634">
    <property type="term" value="C:nucleus"/>
    <property type="evidence" value="ECO:0007669"/>
    <property type="project" value="UniProtKB-SubCell"/>
</dbReference>
<dbReference type="GO" id="GO:0006351">
    <property type="term" value="P:DNA-templated transcription"/>
    <property type="evidence" value="ECO:0007669"/>
    <property type="project" value="InterPro"/>
</dbReference>
<dbReference type="InterPro" id="IPR036236">
    <property type="entry name" value="Znf_C2H2_sf"/>
</dbReference>
<keyword evidence="6" id="KW-0539">Nucleus</keyword>
<keyword evidence="3" id="KW-0677">Repeat</keyword>
<sequence>MSDTPIPVSTTFSTSATATTTASSTSSSSPFTCSVCSKSYKRREHLQRHAVSHASVPPHRCSICGSGYRRADVLKRHFVTCQTRQGGALSVKRTACDRCVQSKRGCSTGQPCTNCRVRGLACHYSFTRAAADETQWRDDTRIEDVEHDDSASEGTNDIDDSTNGGCRLGASDNHADNRLVLVDGMNGIHCSFGDTVLPANTALSTTDIDMPTMLELVQPSSFAYLDGNAAEFLLDSNHSHGAADTDSWLDFLNLTTASANMTANTHIHNHADNTTNDHALASTGHIPAQKQLPISYTFYFLDNFTKKTGLVTFDCGTRRQALQVVESLALGDAGVSRSAGLPSCDVAGVADPFLSLQPSLSPSPAPFQDPLIVKTHQILFRIREVATVKPRNSTVTLDWSPDVEQQCLQFFSPGNLRKFLALYWARWHPNVNMVHRPTFDAVDAKCVLVVAMALIGACMSPDASDYEQARIWFNCVEEVVFIDDDFGSPPRPGASGTSGTSGASAAAFDPLAHRRTIQALQASYIVCLYQNWEGTDESKQRIRRYRFSTVVSVARDIGIGAARHVDYGGTAPTETHDFHWKAFVAREQLIRTFLWIYLLDQAFAIFNNLPPRVMIKEMVMHTAWPESTFQATTAADCARAAHQWLRRCALHKGHGMHSLLQHCTLREIVESFCSAPLAPAVCRAFADLGPLNLFCIVSAFHFLLFQKQNSFGGEDQLHAIRTGLANWKAVWELYKHEFASGPPHTMVPMPPAKTGKKARHDDDDDDDSNDDAEDDTTAPEDMWRRTGFMRHSPEYWLLAHMVINQLSSSSTSSSSVPASSTSSIRKPTGLSKQTSARMPTLMPTYLNASTDMTDESESLHAHSAVDNTAADPILTKYDETSMRQVNDLISQFRNVQLM</sequence>
<reference evidence="11 12" key="2">
    <citation type="journal article" date="2015" name="Eukaryot. Cell">
        <title>Asexual propagation of a virulent clone complex in a human and feline outbreak of sporotrichosis.</title>
        <authorList>
            <person name="Teixeira Mde M."/>
            <person name="Rodrigues A.M."/>
            <person name="Tsui C.K."/>
            <person name="de Almeida L.G."/>
            <person name="Van Diepeningen A.D."/>
            <person name="van den Ende B.G."/>
            <person name="Fernandes G.F."/>
            <person name="Kano R."/>
            <person name="Hamelin R.C."/>
            <person name="Lopes-Bezerra L.M."/>
            <person name="Vasconcelos A.T."/>
            <person name="de Hoog S."/>
            <person name="de Camargo Z.P."/>
            <person name="Felipe M.S."/>
        </authorList>
    </citation>
    <scope>NUCLEOTIDE SEQUENCE [LARGE SCALE GENOMIC DNA]</scope>
    <source>
        <strain evidence="11 12">1099-18</strain>
    </source>
</reference>
<dbReference type="VEuPathDB" id="FungiDB:SPSK_01454"/>
<evidence type="ECO:0000256" key="6">
    <source>
        <dbReference type="ARBA" id="ARBA00023242"/>
    </source>
</evidence>
<dbReference type="CDD" id="cd00067">
    <property type="entry name" value="GAL4"/>
    <property type="match status" value="1"/>
</dbReference>
<organism evidence="11 12">
    <name type="scientific">Sporothrix schenckii 1099-18</name>
    <dbReference type="NCBI Taxonomy" id="1397361"/>
    <lineage>
        <taxon>Eukaryota</taxon>
        <taxon>Fungi</taxon>
        <taxon>Dikarya</taxon>
        <taxon>Ascomycota</taxon>
        <taxon>Pezizomycotina</taxon>
        <taxon>Sordariomycetes</taxon>
        <taxon>Sordariomycetidae</taxon>
        <taxon>Ophiostomatales</taxon>
        <taxon>Ophiostomataceae</taxon>
        <taxon>Sporothrix</taxon>
    </lineage>
</organism>
<reference evidence="11 12" key="1">
    <citation type="journal article" date="2014" name="BMC Genomics">
        <title>Comparative genomics of the major fungal agents of human and animal Sporotrichosis: Sporothrix schenckii and Sporothrix brasiliensis.</title>
        <authorList>
            <person name="Teixeira M.M."/>
            <person name="de Almeida L.G."/>
            <person name="Kubitschek-Barreira P."/>
            <person name="Alves F.L."/>
            <person name="Kioshima E.S."/>
            <person name="Abadio A.K."/>
            <person name="Fernandes L."/>
            <person name="Derengowski L.S."/>
            <person name="Ferreira K.S."/>
            <person name="Souza R.C."/>
            <person name="Ruiz J.C."/>
            <person name="de Andrade N.C."/>
            <person name="Paes H.C."/>
            <person name="Nicola A.M."/>
            <person name="Albuquerque P."/>
            <person name="Gerber A.L."/>
            <person name="Martins V.P."/>
            <person name="Peconick L.D."/>
            <person name="Neto A.V."/>
            <person name="Chaucanez C.B."/>
            <person name="Silva P.A."/>
            <person name="Cunha O.L."/>
            <person name="de Oliveira F.F."/>
            <person name="dos Santos T.C."/>
            <person name="Barros A.L."/>
            <person name="Soares M.A."/>
            <person name="de Oliveira L.M."/>
            <person name="Marini M.M."/>
            <person name="Villalobos-Duno H."/>
            <person name="Cunha M.M."/>
            <person name="de Hoog S."/>
            <person name="da Silveira J.F."/>
            <person name="Henrissat B."/>
            <person name="Nino-Vega G.A."/>
            <person name="Cisalpino P.S."/>
            <person name="Mora-Montes H.M."/>
            <person name="Almeida S.R."/>
            <person name="Stajich J.E."/>
            <person name="Lopes-Bezerra L.M."/>
            <person name="Vasconcelos A.T."/>
            <person name="Felipe M.S."/>
        </authorList>
    </citation>
    <scope>NUCLEOTIDE SEQUENCE [LARGE SCALE GENOMIC DNA]</scope>
    <source>
        <strain evidence="11 12">1099-18</strain>
    </source>
</reference>
<dbReference type="Proteomes" id="UP000033710">
    <property type="component" value="Unassembled WGS sequence"/>
</dbReference>
<dbReference type="PROSITE" id="PS50157">
    <property type="entry name" value="ZINC_FINGER_C2H2_2"/>
    <property type="match status" value="1"/>
</dbReference>
<dbReference type="InterPro" id="IPR001138">
    <property type="entry name" value="Zn2Cys6_DnaBD"/>
</dbReference>
<gene>
    <name evidence="11" type="ORF">SPSK_01454</name>
</gene>
<feature type="compositionally biased region" description="Low complexity" evidence="8">
    <location>
        <begin position="7"/>
        <end position="29"/>
    </location>
</feature>
<dbReference type="KEGG" id="ssck:SPSK_01454"/>
<dbReference type="GO" id="GO:0008270">
    <property type="term" value="F:zinc ion binding"/>
    <property type="evidence" value="ECO:0007669"/>
    <property type="project" value="UniProtKB-KW"/>
</dbReference>
<evidence type="ECO:0000256" key="7">
    <source>
        <dbReference type="PROSITE-ProRule" id="PRU00042"/>
    </source>
</evidence>
<dbReference type="PROSITE" id="PS50048">
    <property type="entry name" value="ZN2_CY6_FUNGAL_2"/>
    <property type="match status" value="1"/>
</dbReference>
<dbReference type="SUPFAM" id="SSF57667">
    <property type="entry name" value="beta-beta-alpha zinc fingers"/>
    <property type="match status" value="1"/>
</dbReference>
<evidence type="ECO:0000256" key="8">
    <source>
        <dbReference type="SAM" id="MobiDB-lite"/>
    </source>
</evidence>
<evidence type="ECO:0000256" key="3">
    <source>
        <dbReference type="ARBA" id="ARBA00022737"/>
    </source>
</evidence>
<evidence type="ECO:0000256" key="4">
    <source>
        <dbReference type="ARBA" id="ARBA00022771"/>
    </source>
</evidence>
<keyword evidence="4 7" id="KW-0863">Zinc-finger</keyword>
<proteinExistence type="predicted"/>
<keyword evidence="2" id="KW-0479">Metal-binding</keyword>
<dbReference type="InterPro" id="IPR007219">
    <property type="entry name" value="XnlR_reg_dom"/>
</dbReference>
<dbReference type="Gene3D" id="3.30.160.60">
    <property type="entry name" value="Classic Zinc Finger"/>
    <property type="match status" value="1"/>
</dbReference>
<feature type="compositionally biased region" description="Acidic residues" evidence="8">
    <location>
        <begin position="762"/>
        <end position="778"/>
    </location>
</feature>
<feature type="region of interest" description="Disordered" evidence="8">
    <location>
        <begin position="142"/>
        <end position="164"/>
    </location>
</feature>
<comment type="subcellular location">
    <subcellularLocation>
        <location evidence="1">Nucleus</location>
    </subcellularLocation>
</comment>
<feature type="compositionally biased region" description="Low complexity" evidence="8">
    <location>
        <begin position="809"/>
        <end position="823"/>
    </location>
</feature>
<dbReference type="SMART" id="SM00066">
    <property type="entry name" value="GAL4"/>
    <property type="match status" value="1"/>
</dbReference>
<dbReference type="OrthoDB" id="654211at2759"/>
<feature type="region of interest" description="Disordered" evidence="8">
    <location>
        <begin position="1"/>
        <end position="29"/>
    </location>
</feature>
<dbReference type="CDD" id="cd12148">
    <property type="entry name" value="fungal_TF_MHR"/>
    <property type="match status" value="1"/>
</dbReference>